<dbReference type="Pfam" id="PF01826">
    <property type="entry name" value="TIL"/>
    <property type="match status" value="2"/>
</dbReference>
<dbReference type="PANTHER" id="PTHR23259">
    <property type="entry name" value="RIDDLE"/>
    <property type="match status" value="1"/>
</dbReference>
<sequence>MMTFVRQYHSLITSESSKVHGTCATIQCPRNTDCVEYKGEASCYNTTCPTDEVFLLCSTECEPTCDSIDEECHKSCGPPACQCRNGFVRFKGKCISRGNCPKNTIVTTLPDSDLIEQYNASMSVNCSTVVCAPGHHCEAVGDQAECLPDTALTPTCALVDIGCLSGYHCEDTATGMKCAPDQADGGSKPFPRLTCEQAKLPPVCSSGFHCEVINGNPECVPDDAPPRVSQSSCALLDCHDDEYCEVFSDGPRCVATPGLCAVVFCAIGQCVEYNGNFGCFETSCGMHEEFRKCAVCEPTCEEKQKPCVNECRPPACQCIEGYVRHRGRCVKSEHCEKFANYGKFSKRFLQRP</sequence>
<dbReference type="PANTHER" id="PTHR23259:SF70">
    <property type="entry name" value="ACCESSORY GLAND PROTEIN ACP62F-RELATED"/>
    <property type="match status" value="1"/>
</dbReference>
<dbReference type="InterPro" id="IPR002919">
    <property type="entry name" value="TIL_dom"/>
</dbReference>
<organism evidence="5 6">
    <name type="scientific">Ancylostoma caninum</name>
    <name type="common">Dog hookworm</name>
    <dbReference type="NCBI Taxonomy" id="29170"/>
    <lineage>
        <taxon>Eukaryota</taxon>
        <taxon>Metazoa</taxon>
        <taxon>Ecdysozoa</taxon>
        <taxon>Nematoda</taxon>
        <taxon>Chromadorea</taxon>
        <taxon>Rhabditida</taxon>
        <taxon>Rhabditina</taxon>
        <taxon>Rhabditomorpha</taxon>
        <taxon>Strongyloidea</taxon>
        <taxon>Ancylostomatidae</taxon>
        <taxon>Ancylostomatinae</taxon>
        <taxon>Ancylostoma</taxon>
    </lineage>
</organism>
<dbReference type="InterPro" id="IPR051368">
    <property type="entry name" value="SerProtInhib-TIL_Domain"/>
</dbReference>
<gene>
    <name evidence="5" type="ORF">ANCCAN_10404</name>
</gene>
<accession>A0A368GGX1</accession>
<dbReference type="Gene3D" id="2.10.25.10">
    <property type="entry name" value="Laminin"/>
    <property type="match status" value="2"/>
</dbReference>
<feature type="domain" description="Follistatin-like" evidence="4">
    <location>
        <begin position="22"/>
        <end position="44"/>
    </location>
</feature>
<dbReference type="InterPro" id="IPR036084">
    <property type="entry name" value="Ser_inhib-like_sf"/>
</dbReference>
<keyword evidence="1" id="KW-0646">Protease inhibitor</keyword>
<dbReference type="STRING" id="29170.A0A368GGX1"/>
<dbReference type="CDD" id="cd19941">
    <property type="entry name" value="TIL"/>
    <property type="match status" value="2"/>
</dbReference>
<dbReference type="EMBL" id="JOJR01000151">
    <property type="protein sequence ID" value="RCN43633.1"/>
    <property type="molecule type" value="Genomic_DNA"/>
</dbReference>
<evidence type="ECO:0000256" key="1">
    <source>
        <dbReference type="ARBA" id="ARBA00022690"/>
    </source>
</evidence>
<evidence type="ECO:0000313" key="5">
    <source>
        <dbReference type="EMBL" id="RCN43633.1"/>
    </source>
</evidence>
<protein>
    <submittedName>
        <fullName evidence="5">Trypsin Inhibitor like cysteine rich domain protein</fullName>
    </submittedName>
</protein>
<keyword evidence="6" id="KW-1185">Reference proteome</keyword>
<dbReference type="AlphaFoldDB" id="A0A368GGX1"/>
<keyword evidence="3" id="KW-1015">Disulfide bond</keyword>
<dbReference type="InterPro" id="IPR003645">
    <property type="entry name" value="Fol_N"/>
</dbReference>
<proteinExistence type="predicted"/>
<dbReference type="SMART" id="SM00274">
    <property type="entry name" value="FOLN"/>
    <property type="match status" value="3"/>
</dbReference>
<evidence type="ECO:0000256" key="3">
    <source>
        <dbReference type="ARBA" id="ARBA00023157"/>
    </source>
</evidence>
<evidence type="ECO:0000259" key="4">
    <source>
        <dbReference type="SMART" id="SM00274"/>
    </source>
</evidence>
<comment type="caution">
    <text evidence="5">The sequence shown here is derived from an EMBL/GenBank/DDBJ whole genome shotgun (WGS) entry which is preliminary data.</text>
</comment>
<feature type="domain" description="Follistatin-like" evidence="4">
    <location>
        <begin position="125"/>
        <end position="147"/>
    </location>
</feature>
<keyword evidence="2" id="KW-0722">Serine protease inhibitor</keyword>
<dbReference type="Proteomes" id="UP000252519">
    <property type="component" value="Unassembled WGS sequence"/>
</dbReference>
<dbReference type="GO" id="GO:0004867">
    <property type="term" value="F:serine-type endopeptidase inhibitor activity"/>
    <property type="evidence" value="ECO:0007669"/>
    <property type="project" value="UniProtKB-KW"/>
</dbReference>
<dbReference type="OrthoDB" id="6236007at2759"/>
<name>A0A368GGX1_ANCCA</name>
<dbReference type="SUPFAM" id="SSF57567">
    <property type="entry name" value="Serine protease inhibitors"/>
    <property type="match status" value="2"/>
</dbReference>
<evidence type="ECO:0000313" key="6">
    <source>
        <dbReference type="Proteomes" id="UP000252519"/>
    </source>
</evidence>
<reference evidence="5 6" key="1">
    <citation type="submission" date="2014-10" db="EMBL/GenBank/DDBJ databases">
        <title>Draft genome of the hookworm Ancylostoma caninum.</title>
        <authorList>
            <person name="Mitreva M."/>
        </authorList>
    </citation>
    <scope>NUCLEOTIDE SEQUENCE [LARGE SCALE GENOMIC DNA]</scope>
    <source>
        <strain evidence="5 6">Baltimore</strain>
    </source>
</reference>
<evidence type="ECO:0000256" key="2">
    <source>
        <dbReference type="ARBA" id="ARBA00022900"/>
    </source>
</evidence>
<feature type="domain" description="Follistatin-like" evidence="4">
    <location>
        <begin position="194"/>
        <end position="220"/>
    </location>
</feature>